<dbReference type="CDD" id="cd00248">
    <property type="entry name" value="Mth938-like"/>
    <property type="match status" value="1"/>
</dbReference>
<dbReference type="PANTHER" id="PTHR21192">
    <property type="entry name" value="NUCLEAR PROTEIN E3-3"/>
    <property type="match status" value="1"/>
</dbReference>
<dbReference type="Pfam" id="PF04430">
    <property type="entry name" value="DUF498"/>
    <property type="match status" value="1"/>
</dbReference>
<protein>
    <recommendedName>
        <fullName evidence="3">Mth938-like domain-containing protein</fullName>
    </recommendedName>
</protein>
<comment type="caution">
    <text evidence="1">The sequence shown here is derived from an EMBL/GenBank/DDBJ whole genome shotgun (WGS) entry which is preliminary data.</text>
</comment>
<sequence length="118" mass="12413">MRLTEIDFGAAQPVEGYGPGFFRIGGQAHDAPLLVVPGQVRTWGGYEDAEALLELVGQVDVVFIGTGGAVAHIPAGLRTRLEEAGLGVEIMDSPAACRTYNVLLSEQRRVALAVLPVG</sequence>
<dbReference type="STRING" id="121821.GCA_001870675_02122"/>
<dbReference type="OrthoDB" id="7351393at2"/>
<gene>
    <name evidence="1" type="ORF">LY56_00050</name>
</gene>
<dbReference type="InterPro" id="IPR036748">
    <property type="entry name" value="MTH938-like_sf"/>
</dbReference>
<dbReference type="SUPFAM" id="SSF64076">
    <property type="entry name" value="MTH938-like"/>
    <property type="match status" value="1"/>
</dbReference>
<dbReference type="InterPro" id="IPR007523">
    <property type="entry name" value="NDUFAF3/AAMDC"/>
</dbReference>
<dbReference type="RefSeq" id="WP_071468837.1">
    <property type="nucleotide sequence ID" value="NZ_MEHT01000009.1"/>
</dbReference>
<keyword evidence="2" id="KW-1185">Reference proteome</keyword>
<evidence type="ECO:0008006" key="3">
    <source>
        <dbReference type="Google" id="ProtNLM"/>
    </source>
</evidence>
<name>A0A2W7QI04_9RHOB</name>
<evidence type="ECO:0000313" key="1">
    <source>
        <dbReference type="EMBL" id="PZX47903.1"/>
    </source>
</evidence>
<evidence type="ECO:0000313" key="2">
    <source>
        <dbReference type="Proteomes" id="UP000249364"/>
    </source>
</evidence>
<organism evidence="1 2">
    <name type="scientific">Roseinatronobacter thiooxidans</name>
    <dbReference type="NCBI Taxonomy" id="121821"/>
    <lineage>
        <taxon>Bacteria</taxon>
        <taxon>Pseudomonadati</taxon>
        <taxon>Pseudomonadota</taxon>
        <taxon>Alphaproteobacteria</taxon>
        <taxon>Rhodobacterales</taxon>
        <taxon>Paracoccaceae</taxon>
        <taxon>Roseinatronobacter</taxon>
    </lineage>
</organism>
<dbReference type="EMBL" id="QKZQ01000001">
    <property type="protein sequence ID" value="PZX47903.1"/>
    <property type="molecule type" value="Genomic_DNA"/>
</dbReference>
<dbReference type="Proteomes" id="UP000249364">
    <property type="component" value="Unassembled WGS sequence"/>
</dbReference>
<dbReference type="AlphaFoldDB" id="A0A2W7QI04"/>
<dbReference type="PANTHER" id="PTHR21192:SF2">
    <property type="entry name" value="NADH DEHYDROGENASE [UBIQUINONE] 1 ALPHA SUBCOMPLEX ASSEMBLY FACTOR 3"/>
    <property type="match status" value="1"/>
</dbReference>
<dbReference type="Gene3D" id="3.40.1230.10">
    <property type="entry name" value="MTH938-like"/>
    <property type="match status" value="1"/>
</dbReference>
<reference evidence="1 2" key="1">
    <citation type="submission" date="2018-06" db="EMBL/GenBank/DDBJ databases">
        <title>Genomic Encyclopedia of Archaeal and Bacterial Type Strains, Phase II (KMG-II): from individual species to whole genera.</title>
        <authorList>
            <person name="Goeker M."/>
        </authorList>
    </citation>
    <scope>NUCLEOTIDE SEQUENCE [LARGE SCALE GENOMIC DNA]</scope>
    <source>
        <strain evidence="1 2">DSM 13087</strain>
    </source>
</reference>
<proteinExistence type="predicted"/>
<accession>A0A2W7QI04</accession>